<proteinExistence type="predicted"/>
<protein>
    <submittedName>
        <fullName evidence="1">Uncharacterized protein</fullName>
    </submittedName>
</protein>
<dbReference type="EMBL" id="BK015207">
    <property type="protein sequence ID" value="DAD95992.1"/>
    <property type="molecule type" value="Genomic_DNA"/>
</dbReference>
<name>A0A8S5NP39_9CAUD</name>
<accession>A0A8S5NP39</accession>
<reference evidence="1" key="1">
    <citation type="journal article" date="2021" name="Proc. Natl. Acad. Sci. U.S.A.">
        <title>A Catalog of Tens of Thousands of Viruses from Human Metagenomes Reveals Hidden Associations with Chronic Diseases.</title>
        <authorList>
            <person name="Tisza M.J."/>
            <person name="Buck C.B."/>
        </authorList>
    </citation>
    <scope>NUCLEOTIDE SEQUENCE</scope>
    <source>
        <strain evidence="1">CtSGm32</strain>
    </source>
</reference>
<sequence>MEEEQFKNYYVLPKIILEIMDWLCTTRFYNKTFLERKKFYENVKENWKFCDFEVLHGTLKNPEIIKIGEIPRYKGDHEKSLVINLKKKDCCYLTRGYATGLYACKVIANKYPIPKYMEKDLYNFISEFRRYFK</sequence>
<evidence type="ECO:0000313" key="1">
    <source>
        <dbReference type="EMBL" id="DAD95992.1"/>
    </source>
</evidence>
<organism evidence="1">
    <name type="scientific">Myoviridae sp. ctSGm32</name>
    <dbReference type="NCBI Taxonomy" id="2826653"/>
    <lineage>
        <taxon>Viruses</taxon>
        <taxon>Duplodnaviria</taxon>
        <taxon>Heunggongvirae</taxon>
        <taxon>Uroviricota</taxon>
        <taxon>Caudoviricetes</taxon>
    </lineage>
</organism>